<evidence type="ECO:0000256" key="1">
    <source>
        <dbReference type="PROSITE-ProRule" id="PRU01076"/>
    </source>
</evidence>
<evidence type="ECO:0000313" key="3">
    <source>
        <dbReference type="EMBL" id="ADY12438.1"/>
    </source>
</evidence>
<keyword evidence="1" id="KW-0238">DNA-binding</keyword>
<sequence>MDMQVLTVSSKGQIAIPVEMRKRLSITSGTRLVAYASGDVIMLKIVKLPTIEDFDVALSEAQNLAASSGLNEDDVNTIIKSYRQRRRIGK</sequence>
<reference evidence="4" key="1">
    <citation type="submission" date="2011-02" db="EMBL/GenBank/DDBJ databases">
        <title>Complete sequence of Spirochaeta sp. Buddy.</title>
        <authorList>
            <person name="Lucas S."/>
            <person name="Copeland A."/>
            <person name="Lapidus A."/>
            <person name="Cheng J.-F."/>
            <person name="Goodwin L."/>
            <person name="Pitluck S."/>
            <person name="Zeytun A."/>
            <person name="Detter J.C."/>
            <person name="Han C."/>
            <person name="Tapia R."/>
            <person name="Land M."/>
            <person name="Hauser L."/>
            <person name="Kyrpides N."/>
            <person name="Ivanova N."/>
            <person name="Mikhailova N."/>
            <person name="Pagani I."/>
            <person name="Ritalahti K.M."/>
            <person name="Loeffler F.E."/>
            <person name="Woyke T."/>
        </authorList>
    </citation>
    <scope>NUCLEOTIDE SEQUENCE [LARGE SCALE GENOMIC DNA]</scope>
    <source>
        <strain evidence="4">ATCC BAA-1886 / DSM 22777 / Buddy</strain>
    </source>
</reference>
<dbReference type="NCBIfam" id="TIGR01439">
    <property type="entry name" value="lp_hng_hel_AbrB"/>
    <property type="match status" value="1"/>
</dbReference>
<keyword evidence="4" id="KW-1185">Reference proteome</keyword>
<feature type="domain" description="SpoVT-AbrB" evidence="2">
    <location>
        <begin position="3"/>
        <end position="48"/>
    </location>
</feature>
<dbReference type="Proteomes" id="UP000008466">
    <property type="component" value="Chromosome"/>
</dbReference>
<name>F0RY14_SPHGB</name>
<dbReference type="InterPro" id="IPR007159">
    <property type="entry name" value="SpoVT-AbrB_dom"/>
</dbReference>
<dbReference type="SUPFAM" id="SSF89447">
    <property type="entry name" value="AbrB/MazE/MraZ-like"/>
    <property type="match status" value="1"/>
</dbReference>
<dbReference type="EMBL" id="CP002541">
    <property type="protein sequence ID" value="ADY12438.1"/>
    <property type="molecule type" value="Genomic_DNA"/>
</dbReference>
<dbReference type="GO" id="GO:0003677">
    <property type="term" value="F:DNA binding"/>
    <property type="evidence" value="ECO:0007669"/>
    <property type="project" value="UniProtKB-UniRule"/>
</dbReference>
<dbReference type="Gene3D" id="2.10.260.10">
    <property type="match status" value="1"/>
</dbReference>
<dbReference type="SMART" id="SM00966">
    <property type="entry name" value="SpoVT_AbrB"/>
    <property type="match status" value="1"/>
</dbReference>
<dbReference type="STRING" id="158189.SpiBuddy_0609"/>
<dbReference type="PROSITE" id="PS51740">
    <property type="entry name" value="SPOVT_ABRB"/>
    <property type="match status" value="1"/>
</dbReference>
<organism evidence="3 4">
    <name type="scientific">Sphaerochaeta globosa (strain ATCC BAA-1886 / DSM 22777 / Buddy)</name>
    <name type="common">Spirochaeta sp. (strain Buddy)</name>
    <dbReference type="NCBI Taxonomy" id="158189"/>
    <lineage>
        <taxon>Bacteria</taxon>
        <taxon>Pseudomonadati</taxon>
        <taxon>Spirochaetota</taxon>
        <taxon>Spirochaetia</taxon>
        <taxon>Spirochaetales</taxon>
        <taxon>Sphaerochaetaceae</taxon>
        <taxon>Sphaerochaeta</taxon>
    </lineage>
</organism>
<proteinExistence type="predicted"/>
<dbReference type="AlphaFoldDB" id="F0RY14"/>
<dbReference type="RefSeq" id="WP_013606291.1">
    <property type="nucleotide sequence ID" value="NC_015152.1"/>
</dbReference>
<protein>
    <submittedName>
        <fullName evidence="3">SpoVT/AbrB domain-containing protein</fullName>
    </submittedName>
</protein>
<evidence type="ECO:0000259" key="2">
    <source>
        <dbReference type="PROSITE" id="PS51740"/>
    </source>
</evidence>
<gene>
    <name evidence="3" type="ordered locus">SpiBuddy_0609</name>
</gene>
<dbReference type="InterPro" id="IPR037914">
    <property type="entry name" value="SpoVT-AbrB_sf"/>
</dbReference>
<evidence type="ECO:0000313" key="4">
    <source>
        <dbReference type="Proteomes" id="UP000008466"/>
    </source>
</evidence>
<dbReference type="eggNOG" id="ENOG502ZCQK">
    <property type="taxonomic scope" value="Bacteria"/>
</dbReference>
<dbReference type="KEGG" id="sbu:SpiBuddy_0609"/>
<accession>F0RY14</accession>
<dbReference type="HOGENOM" id="CLU_158484_1_1_12"/>
<dbReference type="Pfam" id="PF04014">
    <property type="entry name" value="MazE_antitoxin"/>
    <property type="match status" value="1"/>
</dbReference>